<evidence type="ECO:0000256" key="3">
    <source>
        <dbReference type="ARBA" id="ARBA00022448"/>
    </source>
</evidence>
<dbReference type="PROSITE" id="PS00211">
    <property type="entry name" value="ABC_TRANSPORTER_1"/>
    <property type="match status" value="1"/>
</dbReference>
<evidence type="ECO:0000256" key="2">
    <source>
        <dbReference type="ARBA" id="ARBA00005417"/>
    </source>
</evidence>
<gene>
    <name evidence="11" type="ORF">DFR60_11825</name>
</gene>
<evidence type="ECO:0000256" key="6">
    <source>
        <dbReference type="ARBA" id="ARBA00022741"/>
    </source>
</evidence>
<evidence type="ECO:0000313" key="12">
    <source>
        <dbReference type="Proteomes" id="UP000248057"/>
    </source>
</evidence>
<dbReference type="InterPro" id="IPR050388">
    <property type="entry name" value="ABC_Ni/Peptide_Import"/>
</dbReference>
<dbReference type="Proteomes" id="UP000248057">
    <property type="component" value="Unassembled WGS sequence"/>
</dbReference>
<dbReference type="GeneID" id="86064190"/>
<dbReference type="GO" id="GO:0005886">
    <property type="term" value="C:plasma membrane"/>
    <property type="evidence" value="ECO:0007669"/>
    <property type="project" value="UniProtKB-SubCell"/>
</dbReference>
<accession>A0A2V3XVT5</accession>
<dbReference type="GO" id="GO:0005524">
    <property type="term" value="F:ATP binding"/>
    <property type="evidence" value="ECO:0007669"/>
    <property type="project" value="UniProtKB-KW"/>
</dbReference>
<dbReference type="Pfam" id="PF00005">
    <property type="entry name" value="ABC_tran"/>
    <property type="match status" value="1"/>
</dbReference>
<keyword evidence="9" id="KW-0472">Membrane</keyword>
<dbReference type="EMBL" id="QJKD01000018">
    <property type="protein sequence ID" value="PXX48146.1"/>
    <property type="molecule type" value="Genomic_DNA"/>
</dbReference>
<dbReference type="PANTHER" id="PTHR43297:SF14">
    <property type="entry name" value="ATPASE AAA-TYPE CORE DOMAIN-CONTAINING PROTEIN"/>
    <property type="match status" value="1"/>
</dbReference>
<evidence type="ECO:0000256" key="4">
    <source>
        <dbReference type="ARBA" id="ARBA00022475"/>
    </source>
</evidence>
<dbReference type="NCBIfam" id="TIGR01727">
    <property type="entry name" value="oligo_HPY"/>
    <property type="match status" value="1"/>
</dbReference>
<dbReference type="PANTHER" id="PTHR43297">
    <property type="entry name" value="OLIGOPEPTIDE TRANSPORT ATP-BINDING PROTEIN APPD"/>
    <property type="match status" value="1"/>
</dbReference>
<keyword evidence="8" id="KW-1278">Translocase</keyword>
<protein>
    <submittedName>
        <fullName evidence="11">Peptide/nickel transport system ATP-binding protein</fullName>
    </submittedName>
</protein>
<dbReference type="PROSITE" id="PS50893">
    <property type="entry name" value="ABC_TRANSPORTER_2"/>
    <property type="match status" value="1"/>
</dbReference>
<dbReference type="GO" id="GO:0015833">
    <property type="term" value="P:peptide transport"/>
    <property type="evidence" value="ECO:0007669"/>
    <property type="project" value="InterPro"/>
</dbReference>
<evidence type="ECO:0000256" key="9">
    <source>
        <dbReference type="ARBA" id="ARBA00023136"/>
    </source>
</evidence>
<keyword evidence="5" id="KW-0997">Cell inner membrane</keyword>
<dbReference type="InterPro" id="IPR017871">
    <property type="entry name" value="ABC_transporter-like_CS"/>
</dbReference>
<reference evidence="11 12" key="1">
    <citation type="submission" date="2018-05" db="EMBL/GenBank/DDBJ databases">
        <title>Genomic Encyclopedia of Type Strains, Phase IV (KMG-IV): sequencing the most valuable type-strain genomes for metagenomic binning, comparative biology and taxonomic classification.</title>
        <authorList>
            <person name="Goeker M."/>
        </authorList>
    </citation>
    <scope>NUCLEOTIDE SEQUENCE [LARGE SCALE GENOMIC DNA]</scope>
    <source>
        <strain evidence="11 12">DSM 24995</strain>
    </source>
</reference>
<dbReference type="Gene3D" id="3.40.50.300">
    <property type="entry name" value="P-loop containing nucleotide triphosphate hydrolases"/>
    <property type="match status" value="1"/>
</dbReference>
<dbReference type="SMART" id="SM00382">
    <property type="entry name" value="AAA"/>
    <property type="match status" value="1"/>
</dbReference>
<proteinExistence type="inferred from homology"/>
<feature type="domain" description="ABC transporter" evidence="10">
    <location>
        <begin position="6"/>
        <end position="257"/>
    </location>
</feature>
<keyword evidence="3" id="KW-0813">Transport</keyword>
<dbReference type="RefSeq" id="WP_110325362.1">
    <property type="nucleotide sequence ID" value="NZ_QJKD01000018.1"/>
</dbReference>
<dbReference type="AlphaFoldDB" id="A0A2V3XVT5"/>
<keyword evidence="6" id="KW-0547">Nucleotide-binding</keyword>
<comment type="subcellular location">
    <subcellularLocation>
        <location evidence="1">Cell membrane</location>
        <topology evidence="1">Peripheral membrane protein</topology>
    </subcellularLocation>
</comment>
<dbReference type="SUPFAM" id="SSF52540">
    <property type="entry name" value="P-loop containing nucleoside triphosphate hydrolases"/>
    <property type="match status" value="1"/>
</dbReference>
<evidence type="ECO:0000256" key="8">
    <source>
        <dbReference type="ARBA" id="ARBA00022967"/>
    </source>
</evidence>
<comment type="similarity">
    <text evidence="2">Belongs to the ABC transporter superfamily.</text>
</comment>
<dbReference type="InterPro" id="IPR003439">
    <property type="entry name" value="ABC_transporter-like_ATP-bd"/>
</dbReference>
<dbReference type="FunFam" id="3.40.50.300:FF:000016">
    <property type="entry name" value="Oligopeptide ABC transporter ATP-binding component"/>
    <property type="match status" value="1"/>
</dbReference>
<evidence type="ECO:0000256" key="5">
    <source>
        <dbReference type="ARBA" id="ARBA00022519"/>
    </source>
</evidence>
<name>A0A2V3XVT5_9FIRM</name>
<comment type="caution">
    <text evidence="11">The sequence shown here is derived from an EMBL/GenBank/DDBJ whole genome shotgun (WGS) entry which is preliminary data.</text>
</comment>
<keyword evidence="4" id="KW-1003">Cell membrane</keyword>
<dbReference type="InterPro" id="IPR013563">
    <property type="entry name" value="Oligopep_ABC_C"/>
</dbReference>
<evidence type="ECO:0000256" key="1">
    <source>
        <dbReference type="ARBA" id="ARBA00004202"/>
    </source>
</evidence>
<sequence>MSETILEIENLSVVYETDMETVHAVNGISFSLGKGETLGLVGETGAGKTTAALTILGLLPERTGKITGGAIRFEGTELGKLSAHEMEKIRGARISMIFQDPMSALNPVLTVGSQIAEALELHNTDGLSKKEIEKRVEDTLEMVGIPKERKANYPHQFSGGMRQRVVIAMALILSPELLIADEPTTALDVTIQAQILTMICDLQRKYGTSVIMITHDLGVVAETCDKVAIVYAGEIVEYGTLSDIFSSGRHHPYTEGLFGSIPSLTEETKRLHPIEGILPDPTNLPKGCKFSPRCTKCMEPCSLTAPAVYEDNGHLIRCHLYRDNKGGQE</sequence>
<dbReference type="CDD" id="cd03257">
    <property type="entry name" value="ABC_NikE_OppD_transporters"/>
    <property type="match status" value="1"/>
</dbReference>
<dbReference type="InterPro" id="IPR027417">
    <property type="entry name" value="P-loop_NTPase"/>
</dbReference>
<evidence type="ECO:0000259" key="10">
    <source>
        <dbReference type="PROSITE" id="PS50893"/>
    </source>
</evidence>
<dbReference type="GO" id="GO:0016887">
    <property type="term" value="F:ATP hydrolysis activity"/>
    <property type="evidence" value="ECO:0007669"/>
    <property type="project" value="InterPro"/>
</dbReference>
<dbReference type="Pfam" id="PF08352">
    <property type="entry name" value="oligo_HPY"/>
    <property type="match status" value="1"/>
</dbReference>
<dbReference type="InterPro" id="IPR003593">
    <property type="entry name" value="AAA+_ATPase"/>
</dbReference>
<organism evidence="11 12">
    <name type="scientific">Hungatella effluvii</name>
    <dbReference type="NCBI Taxonomy" id="1096246"/>
    <lineage>
        <taxon>Bacteria</taxon>
        <taxon>Bacillati</taxon>
        <taxon>Bacillota</taxon>
        <taxon>Clostridia</taxon>
        <taxon>Lachnospirales</taxon>
        <taxon>Lachnospiraceae</taxon>
        <taxon>Hungatella</taxon>
    </lineage>
</organism>
<evidence type="ECO:0000313" key="11">
    <source>
        <dbReference type="EMBL" id="PXX48146.1"/>
    </source>
</evidence>
<evidence type="ECO:0000256" key="7">
    <source>
        <dbReference type="ARBA" id="ARBA00022840"/>
    </source>
</evidence>
<keyword evidence="7 11" id="KW-0067">ATP-binding</keyword>
<keyword evidence="12" id="KW-1185">Reference proteome</keyword>